<organism evidence="3 5">
    <name type="scientific">Adineta steineri</name>
    <dbReference type="NCBI Taxonomy" id="433720"/>
    <lineage>
        <taxon>Eukaryota</taxon>
        <taxon>Metazoa</taxon>
        <taxon>Spiralia</taxon>
        <taxon>Gnathifera</taxon>
        <taxon>Rotifera</taxon>
        <taxon>Eurotatoria</taxon>
        <taxon>Bdelloidea</taxon>
        <taxon>Adinetida</taxon>
        <taxon>Adinetidae</taxon>
        <taxon>Adineta</taxon>
    </lineage>
</organism>
<dbReference type="CDD" id="cd00257">
    <property type="entry name" value="beta-trefoil_FSCN-like"/>
    <property type="match status" value="1"/>
</dbReference>
<dbReference type="InterPro" id="IPR008999">
    <property type="entry name" value="Actin-crosslinking"/>
</dbReference>
<dbReference type="Gene3D" id="2.80.10.50">
    <property type="match status" value="1"/>
</dbReference>
<dbReference type="EMBL" id="CAJNOG010000805">
    <property type="protein sequence ID" value="CAF1361872.1"/>
    <property type="molecule type" value="Genomic_DNA"/>
</dbReference>
<reference evidence="3" key="1">
    <citation type="submission" date="2021-02" db="EMBL/GenBank/DDBJ databases">
        <authorList>
            <person name="Nowell W R."/>
        </authorList>
    </citation>
    <scope>NUCLEOTIDE SEQUENCE</scope>
</reference>
<comment type="caution">
    <text evidence="3">The sequence shown here is derived from an EMBL/GenBank/DDBJ whole genome shotgun (WGS) entry which is preliminary data.</text>
</comment>
<evidence type="ECO:0000256" key="1">
    <source>
        <dbReference type="SAM" id="Phobius"/>
    </source>
</evidence>
<feature type="transmembrane region" description="Helical" evidence="1">
    <location>
        <begin position="27"/>
        <end position="48"/>
    </location>
</feature>
<sequence>MLFHVLNAKSENNITTIRTINGWVSNIVSIFAVIGIILTIIGGIIFGIERHKENNFIENICLVTSAKLILQPCGKSMCYAPVWTIKYNDSIIIMSSNQVIVRITGSNSSKYAKGMNELKQHPVSQQESYPMWKVFCSGRPLYRGRLDSIVTPGESAGHVHKVMGGSHFSAGVKDQSYLDLYEITKAAECTTCSIHTIDNSNYWHPELYYQWPNGTFSLVPDGGLTVYYIARTGNVGGAQYLNPNWQPFPKGLRMIAGDPWRRTYDKSNVTHNAISFVCLTESGMPKAPQTNGFQTDKHFCKNGFRMQVFFPMCWDGKNLDSSNHRSHMAYPTQYNTGDCPDTHPVRLPGIFFEAFYSVDKFPHGTGRQPFVLANGDPTGYGFHGDFVNGWDFDIMKNMLSDKSCLASSTNQGNNPERCLTLKPFVKSSVDSNCELTKSIPLTENIGMVEPIQRLPGCNPITYSNPVICSEGSNPKSMDNTGTFHIQSKLTGRYITFNPITQIVYANASIINPSYRETWGLGWATKDLGRTVRNTELNRHFTMQDKLKVRGPEASNWEIFSFDQHSINGYIAIKNLRHDKYLQVEPDFTISGKATVITDACLFRLVTPNGGHVPEGLKISDLINLQDLSSNLG</sequence>
<protein>
    <recommendedName>
        <fullName evidence="2">DUF1996 domain-containing protein</fullName>
    </recommendedName>
</protein>
<keyword evidence="1" id="KW-0472">Membrane</keyword>
<dbReference type="Proteomes" id="UP000663845">
    <property type="component" value="Unassembled WGS sequence"/>
</dbReference>
<accession>A0A815I2G4</accession>
<dbReference type="Pfam" id="PF09362">
    <property type="entry name" value="DUF1996"/>
    <property type="match status" value="1"/>
</dbReference>
<keyword evidence="1" id="KW-0812">Transmembrane</keyword>
<dbReference type="SUPFAM" id="SSF50405">
    <property type="entry name" value="Actin-crosslinking proteins"/>
    <property type="match status" value="1"/>
</dbReference>
<evidence type="ECO:0000313" key="5">
    <source>
        <dbReference type="Proteomes" id="UP000663845"/>
    </source>
</evidence>
<dbReference type="EMBL" id="CAJOAZ010001963">
    <property type="protein sequence ID" value="CAF3878071.1"/>
    <property type="molecule type" value="Genomic_DNA"/>
</dbReference>
<name>A0A815I2G4_9BILA</name>
<keyword evidence="1" id="KW-1133">Transmembrane helix</keyword>
<dbReference type="AlphaFoldDB" id="A0A815I2G4"/>
<dbReference type="PANTHER" id="PTHR43662:SF3">
    <property type="entry name" value="DOMAIN PROTEIN, PUTATIVE (AFU_ORTHOLOGUE AFUA_6G11970)-RELATED"/>
    <property type="match status" value="1"/>
</dbReference>
<evidence type="ECO:0000259" key="2">
    <source>
        <dbReference type="Pfam" id="PF09362"/>
    </source>
</evidence>
<dbReference type="InterPro" id="IPR018535">
    <property type="entry name" value="DUF1996"/>
</dbReference>
<dbReference type="PANTHER" id="PTHR43662">
    <property type="match status" value="1"/>
</dbReference>
<feature type="domain" description="DUF1996" evidence="2">
    <location>
        <begin position="147"/>
        <end position="390"/>
    </location>
</feature>
<evidence type="ECO:0000313" key="4">
    <source>
        <dbReference type="EMBL" id="CAF3878071.1"/>
    </source>
</evidence>
<proteinExistence type="predicted"/>
<gene>
    <name evidence="3" type="ORF">JYZ213_LOCUS35626</name>
    <name evidence="4" type="ORF">OXD698_LOCUS22738</name>
</gene>
<dbReference type="Proteomes" id="UP000663844">
    <property type="component" value="Unassembled WGS sequence"/>
</dbReference>
<evidence type="ECO:0000313" key="3">
    <source>
        <dbReference type="EMBL" id="CAF1361872.1"/>
    </source>
</evidence>